<dbReference type="EC" id="2.7.13.3" evidence="3"/>
<evidence type="ECO:0000259" key="12">
    <source>
        <dbReference type="PROSITE" id="PS50109"/>
    </source>
</evidence>
<dbReference type="InterPro" id="IPR003660">
    <property type="entry name" value="HAMP_dom"/>
</dbReference>
<keyword evidence="14" id="KW-0407">Ion channel</keyword>
<keyword evidence="14" id="KW-0813">Transport</keyword>
<dbReference type="Pfam" id="PF00672">
    <property type="entry name" value="HAMP"/>
    <property type="match status" value="1"/>
</dbReference>
<dbReference type="SMART" id="SM00304">
    <property type="entry name" value="HAMP"/>
    <property type="match status" value="1"/>
</dbReference>
<dbReference type="GO" id="GO:0034220">
    <property type="term" value="P:monoatomic ion transmembrane transport"/>
    <property type="evidence" value="ECO:0007669"/>
    <property type="project" value="UniProtKB-KW"/>
</dbReference>
<dbReference type="InterPro" id="IPR004358">
    <property type="entry name" value="Sig_transdc_His_kin-like_C"/>
</dbReference>
<dbReference type="SUPFAM" id="SSF55874">
    <property type="entry name" value="ATPase domain of HSP90 chaperone/DNA topoisomerase II/histidine kinase"/>
    <property type="match status" value="1"/>
</dbReference>
<evidence type="ECO:0000256" key="4">
    <source>
        <dbReference type="ARBA" id="ARBA00022553"/>
    </source>
</evidence>
<dbReference type="RefSeq" id="WP_225267600.1">
    <property type="nucleotide sequence ID" value="NZ_CP084058.1"/>
</dbReference>
<dbReference type="CDD" id="cd06225">
    <property type="entry name" value="HAMP"/>
    <property type="match status" value="1"/>
</dbReference>
<reference evidence="14" key="1">
    <citation type="submission" date="2016-04" db="EMBL/GenBank/DDBJ databases">
        <authorList>
            <person name="Evans L.H."/>
            <person name="Alamgir A."/>
            <person name="Owens N."/>
            <person name="Weber N.D."/>
            <person name="Virtaneva K."/>
            <person name="Barbian K."/>
            <person name="Babar A."/>
            <person name="Rosenke K."/>
        </authorList>
    </citation>
    <scope>NUCLEOTIDE SEQUENCE</scope>
    <source>
        <strain evidence="14">Nono1</strain>
    </source>
</reference>
<dbReference type="EMBL" id="LT559118">
    <property type="protein sequence ID" value="SBO98862.1"/>
    <property type="molecule type" value="Genomic_DNA"/>
</dbReference>
<organism evidence="14">
    <name type="scientific">Nonomuraea gerenzanensis</name>
    <dbReference type="NCBI Taxonomy" id="93944"/>
    <lineage>
        <taxon>Bacteria</taxon>
        <taxon>Bacillati</taxon>
        <taxon>Actinomycetota</taxon>
        <taxon>Actinomycetes</taxon>
        <taxon>Streptosporangiales</taxon>
        <taxon>Streptosporangiaceae</taxon>
        <taxon>Nonomuraea</taxon>
    </lineage>
</organism>
<keyword evidence="6 11" id="KW-0812">Transmembrane</keyword>
<dbReference type="CDD" id="cd00075">
    <property type="entry name" value="HATPase"/>
    <property type="match status" value="1"/>
</dbReference>
<dbReference type="InterPro" id="IPR003594">
    <property type="entry name" value="HATPase_dom"/>
</dbReference>
<evidence type="ECO:0000256" key="3">
    <source>
        <dbReference type="ARBA" id="ARBA00012438"/>
    </source>
</evidence>
<dbReference type="AlphaFoldDB" id="A0A1M4EJ52"/>
<comment type="catalytic activity">
    <reaction evidence="1">
        <text>ATP + protein L-histidine = ADP + protein N-phospho-L-histidine.</text>
        <dbReference type="EC" id="2.7.13.3"/>
    </reaction>
</comment>
<evidence type="ECO:0000259" key="13">
    <source>
        <dbReference type="PROSITE" id="PS50885"/>
    </source>
</evidence>
<dbReference type="Pfam" id="PF00512">
    <property type="entry name" value="HisKA"/>
    <property type="match status" value="1"/>
</dbReference>
<name>A0A1M4EJ52_9ACTN</name>
<dbReference type="CDD" id="cd00082">
    <property type="entry name" value="HisKA"/>
    <property type="match status" value="1"/>
</dbReference>
<feature type="domain" description="HAMP" evidence="13">
    <location>
        <begin position="187"/>
        <end position="240"/>
    </location>
</feature>
<dbReference type="InterPro" id="IPR036890">
    <property type="entry name" value="HATPase_C_sf"/>
</dbReference>
<keyword evidence="10 11" id="KW-0472">Membrane</keyword>
<keyword evidence="5 14" id="KW-0808">Transferase</keyword>
<dbReference type="Pfam" id="PF02518">
    <property type="entry name" value="HATPase_c"/>
    <property type="match status" value="1"/>
</dbReference>
<dbReference type="PANTHER" id="PTHR45436">
    <property type="entry name" value="SENSOR HISTIDINE KINASE YKOH"/>
    <property type="match status" value="1"/>
</dbReference>
<evidence type="ECO:0000256" key="8">
    <source>
        <dbReference type="ARBA" id="ARBA00022989"/>
    </source>
</evidence>
<evidence type="ECO:0000256" key="5">
    <source>
        <dbReference type="ARBA" id="ARBA00022679"/>
    </source>
</evidence>
<feature type="transmembrane region" description="Helical" evidence="11">
    <location>
        <begin position="162"/>
        <end position="183"/>
    </location>
</feature>
<dbReference type="PROSITE" id="PS50109">
    <property type="entry name" value="HIS_KIN"/>
    <property type="match status" value="1"/>
</dbReference>
<dbReference type="SMART" id="SM00388">
    <property type="entry name" value="HisKA"/>
    <property type="match status" value="1"/>
</dbReference>
<evidence type="ECO:0000256" key="10">
    <source>
        <dbReference type="ARBA" id="ARBA00023136"/>
    </source>
</evidence>
<dbReference type="InterPro" id="IPR050428">
    <property type="entry name" value="TCS_sensor_his_kinase"/>
</dbReference>
<comment type="subcellular location">
    <subcellularLocation>
        <location evidence="2">Cell membrane</location>
    </subcellularLocation>
</comment>
<sequence>MNGGELRARLIALSRRGTLRTRLTLLVTVAVALAIAMCAGLSYFILQDRLRGNLDMTILASLDQGDKGYLERTCAPGGTPAAFAEGQATLLFADGRTCSIGPSPIKPDYEVDKKAFEPCEPVYRYGETLDGKKVRVVTVNFKPGVAVMESRFYGHIERTMRIAALMLGGITALGVLGAAWAGLTISRAALRPVGDLTRAVEHIAQTEDLDTRIPVHGQDEIARLSSSFNAMTAALAGSRERQKQLVADAGHELRTPLTTLRTNIDLLLRSEQTGRSLDPGAKERLLVNVKAQFAELSTLVADLLQLARGDTDHEPHVELGLHEVVTAAVERARLRGAEVVTDLSPWYVVGSATSLERAVLNLIDNAAKFSPPGTQVEVKLRDGRLTVRDHGPGLPEEELPHVFERFWRSPSARGLPGSGLGLAIVAQAVTEAGGSVRLANAPGGGAIATMDVPGTLIRSSESDKSS</sequence>
<evidence type="ECO:0000256" key="7">
    <source>
        <dbReference type="ARBA" id="ARBA00022777"/>
    </source>
</evidence>
<accession>A0A1M4EJ52</accession>
<proteinExistence type="predicted"/>
<evidence type="ECO:0000256" key="6">
    <source>
        <dbReference type="ARBA" id="ARBA00022692"/>
    </source>
</evidence>
<feature type="domain" description="Histidine kinase" evidence="12">
    <location>
        <begin position="248"/>
        <end position="456"/>
    </location>
</feature>
<dbReference type="InterPro" id="IPR005467">
    <property type="entry name" value="His_kinase_dom"/>
</dbReference>
<dbReference type="SUPFAM" id="SSF158472">
    <property type="entry name" value="HAMP domain-like"/>
    <property type="match status" value="1"/>
</dbReference>
<dbReference type="Gene3D" id="3.30.565.10">
    <property type="entry name" value="Histidine kinase-like ATPase, C-terminal domain"/>
    <property type="match status" value="1"/>
</dbReference>
<protein>
    <recommendedName>
        <fullName evidence="3">histidine kinase</fullName>
        <ecNumber evidence="3">2.7.13.3</ecNumber>
    </recommendedName>
</protein>
<dbReference type="InterPro" id="IPR036097">
    <property type="entry name" value="HisK_dim/P_sf"/>
</dbReference>
<evidence type="ECO:0000313" key="14">
    <source>
        <dbReference type="EMBL" id="SBO98862.1"/>
    </source>
</evidence>
<keyword evidence="7 14" id="KW-0418">Kinase</keyword>
<gene>
    <name evidence="14" type="ORF">BN4615_P8378</name>
</gene>
<evidence type="ECO:0000256" key="9">
    <source>
        <dbReference type="ARBA" id="ARBA00023012"/>
    </source>
</evidence>
<dbReference type="Gene3D" id="1.10.287.130">
    <property type="match status" value="1"/>
</dbReference>
<dbReference type="GO" id="GO:0005886">
    <property type="term" value="C:plasma membrane"/>
    <property type="evidence" value="ECO:0007669"/>
    <property type="project" value="UniProtKB-SubCell"/>
</dbReference>
<evidence type="ECO:0000256" key="2">
    <source>
        <dbReference type="ARBA" id="ARBA00004236"/>
    </source>
</evidence>
<dbReference type="PROSITE" id="PS50885">
    <property type="entry name" value="HAMP"/>
    <property type="match status" value="1"/>
</dbReference>
<evidence type="ECO:0000256" key="11">
    <source>
        <dbReference type="SAM" id="Phobius"/>
    </source>
</evidence>
<feature type="transmembrane region" description="Helical" evidence="11">
    <location>
        <begin position="23"/>
        <end position="46"/>
    </location>
</feature>
<dbReference type="Gene3D" id="6.10.340.10">
    <property type="match status" value="1"/>
</dbReference>
<dbReference type="SUPFAM" id="SSF47384">
    <property type="entry name" value="Homodimeric domain of signal transducing histidine kinase"/>
    <property type="match status" value="1"/>
</dbReference>
<dbReference type="PRINTS" id="PR00344">
    <property type="entry name" value="BCTRLSENSOR"/>
</dbReference>
<evidence type="ECO:0000256" key="1">
    <source>
        <dbReference type="ARBA" id="ARBA00000085"/>
    </source>
</evidence>
<dbReference type="PANTHER" id="PTHR45436:SF5">
    <property type="entry name" value="SENSOR HISTIDINE KINASE TRCS"/>
    <property type="match status" value="1"/>
</dbReference>
<keyword evidence="9" id="KW-0902">Two-component regulatory system</keyword>
<dbReference type="InterPro" id="IPR003661">
    <property type="entry name" value="HisK_dim/P_dom"/>
</dbReference>
<keyword evidence="14" id="KW-0406">Ion transport</keyword>
<keyword evidence="4" id="KW-0597">Phosphoprotein</keyword>
<keyword evidence="8 11" id="KW-1133">Transmembrane helix</keyword>
<dbReference type="GO" id="GO:0000155">
    <property type="term" value="F:phosphorelay sensor kinase activity"/>
    <property type="evidence" value="ECO:0007669"/>
    <property type="project" value="InterPro"/>
</dbReference>
<dbReference type="SMART" id="SM00387">
    <property type="entry name" value="HATPase_c"/>
    <property type="match status" value="1"/>
</dbReference>